<evidence type="ECO:0000256" key="1">
    <source>
        <dbReference type="SAM" id="Phobius"/>
    </source>
</evidence>
<keyword evidence="1" id="KW-0812">Transmembrane</keyword>
<dbReference type="GO" id="GO:0022857">
    <property type="term" value="F:transmembrane transporter activity"/>
    <property type="evidence" value="ECO:0007669"/>
    <property type="project" value="InterPro"/>
</dbReference>
<reference evidence="3" key="1">
    <citation type="submission" date="2018-05" db="EMBL/GenBank/DDBJ databases">
        <authorList>
            <person name="Lanie J.A."/>
            <person name="Ng W.-L."/>
            <person name="Kazmierczak K.M."/>
            <person name="Andrzejewski T.M."/>
            <person name="Davidsen T.M."/>
            <person name="Wayne K.J."/>
            <person name="Tettelin H."/>
            <person name="Glass J.I."/>
            <person name="Rusch D."/>
            <person name="Podicherti R."/>
            <person name="Tsui H.-C.T."/>
            <person name="Winkler M.E."/>
        </authorList>
    </citation>
    <scope>NUCLEOTIDE SEQUENCE</scope>
</reference>
<dbReference type="InterPro" id="IPR036259">
    <property type="entry name" value="MFS_trans_sf"/>
</dbReference>
<dbReference type="PANTHER" id="PTHR11360">
    <property type="entry name" value="MONOCARBOXYLATE TRANSPORTER"/>
    <property type="match status" value="1"/>
</dbReference>
<proteinExistence type="predicted"/>
<dbReference type="SUPFAM" id="SSF103473">
    <property type="entry name" value="MFS general substrate transporter"/>
    <property type="match status" value="1"/>
</dbReference>
<dbReference type="Pfam" id="PF07690">
    <property type="entry name" value="MFS_1"/>
    <property type="match status" value="1"/>
</dbReference>
<protein>
    <recommendedName>
        <fullName evidence="2">Major facilitator superfamily (MFS) profile domain-containing protein</fullName>
    </recommendedName>
</protein>
<feature type="non-terminal residue" evidence="3">
    <location>
        <position position="313"/>
    </location>
</feature>
<feature type="domain" description="Major facilitator superfamily (MFS) profile" evidence="2">
    <location>
        <begin position="1"/>
        <end position="313"/>
    </location>
</feature>
<keyword evidence="1" id="KW-0472">Membrane</keyword>
<dbReference type="InterPro" id="IPR050327">
    <property type="entry name" value="Proton-linked_MCT"/>
</dbReference>
<dbReference type="PROSITE" id="PS50850">
    <property type="entry name" value="MFS"/>
    <property type="match status" value="1"/>
</dbReference>
<organism evidence="3">
    <name type="scientific">marine metagenome</name>
    <dbReference type="NCBI Taxonomy" id="408172"/>
    <lineage>
        <taxon>unclassified sequences</taxon>
        <taxon>metagenomes</taxon>
        <taxon>ecological metagenomes</taxon>
    </lineage>
</organism>
<dbReference type="EMBL" id="UINC01099624">
    <property type="protein sequence ID" value="SVC59037.1"/>
    <property type="molecule type" value="Genomic_DNA"/>
</dbReference>
<feature type="transmembrane region" description="Helical" evidence="1">
    <location>
        <begin position="148"/>
        <end position="169"/>
    </location>
</feature>
<feature type="transmembrane region" description="Helical" evidence="1">
    <location>
        <begin position="88"/>
        <end position="116"/>
    </location>
</feature>
<feature type="transmembrane region" description="Helical" evidence="1">
    <location>
        <begin position="215"/>
        <end position="238"/>
    </location>
</feature>
<dbReference type="PANTHER" id="PTHR11360:SF284">
    <property type="entry name" value="EG:103B4.3 PROTEIN-RELATED"/>
    <property type="match status" value="1"/>
</dbReference>
<keyword evidence="1" id="KW-1133">Transmembrane helix</keyword>
<evidence type="ECO:0000313" key="3">
    <source>
        <dbReference type="EMBL" id="SVC59037.1"/>
    </source>
</evidence>
<dbReference type="Gene3D" id="1.20.1250.20">
    <property type="entry name" value="MFS general substrate transporter like domains"/>
    <property type="match status" value="2"/>
</dbReference>
<dbReference type="InterPro" id="IPR020846">
    <property type="entry name" value="MFS_dom"/>
</dbReference>
<feature type="transmembrane region" description="Helical" evidence="1">
    <location>
        <begin position="123"/>
        <end position="142"/>
    </location>
</feature>
<dbReference type="InterPro" id="IPR011701">
    <property type="entry name" value="MFS"/>
</dbReference>
<feature type="transmembrane region" description="Helical" evidence="1">
    <location>
        <begin position="253"/>
        <end position="273"/>
    </location>
</feature>
<gene>
    <name evidence="3" type="ORF">METZ01_LOCUS311891</name>
</gene>
<feature type="transmembrane region" description="Helical" evidence="1">
    <location>
        <begin position="64"/>
        <end position="82"/>
    </location>
</feature>
<accession>A0A382NFM0</accession>
<feature type="transmembrane region" description="Helical" evidence="1">
    <location>
        <begin position="285"/>
        <end position="312"/>
    </location>
</feature>
<sequence>MAAFVMYLGSLFWMQSYGAYTVVLNREFGWSMTLLSGAYALTRIESGLLGPLQGWIVDRYGPRLIVSIGLLMFGLGLLWLTQVETLPVYYLVVFFISVGISLGGFHTLMVSIVNWFQRHRTKAVALAQLGHCLGGLSVPMLAYGLEQYGWRLMAMVSGFAVIVLGIPVVQGIRHRPEEKGEEVDGELPPLVSSDLKQGKVGTHSVSWQDAIRTHAFWLISAAHGIALLSVSTVLVHLIPHLTHKLGMGLTEAGLVFSTISIFQILGLVCGGYLGDRFSKRMICFYCMIFHGTGMLVLAFFDAYPMLVLFAVLH</sequence>
<dbReference type="AlphaFoldDB" id="A0A382NFM0"/>
<evidence type="ECO:0000259" key="2">
    <source>
        <dbReference type="PROSITE" id="PS50850"/>
    </source>
</evidence>
<name>A0A382NFM0_9ZZZZ</name>